<keyword evidence="1" id="KW-0812">Transmembrane</keyword>
<accession>K1UBL1</accession>
<feature type="transmembrane region" description="Helical" evidence="1">
    <location>
        <begin position="20"/>
        <end position="40"/>
    </location>
</feature>
<evidence type="ECO:0000256" key="1">
    <source>
        <dbReference type="SAM" id="Phobius"/>
    </source>
</evidence>
<gene>
    <name evidence="2" type="ORF">OBE_00366</name>
</gene>
<keyword evidence="1" id="KW-1133">Transmembrane helix</keyword>
<keyword evidence="1" id="KW-0472">Membrane</keyword>
<reference evidence="2" key="1">
    <citation type="journal article" date="2013" name="Environ. Microbiol.">
        <title>Microbiota from the distal guts of lean and obese adolescents exhibit partial functional redundancy besides clear differences in community structure.</title>
        <authorList>
            <person name="Ferrer M."/>
            <person name="Ruiz A."/>
            <person name="Lanza F."/>
            <person name="Haange S.B."/>
            <person name="Oberbach A."/>
            <person name="Till H."/>
            <person name="Bargiela R."/>
            <person name="Campoy C."/>
            <person name="Segura M.T."/>
            <person name="Richter M."/>
            <person name="von Bergen M."/>
            <person name="Seifert J."/>
            <person name="Suarez A."/>
        </authorList>
    </citation>
    <scope>NUCLEOTIDE SEQUENCE</scope>
</reference>
<name>K1UBL1_9ZZZZ</name>
<dbReference type="InterPro" id="IPR017850">
    <property type="entry name" value="Alkaline_phosphatase_core_sf"/>
</dbReference>
<organism evidence="2">
    <name type="scientific">human gut metagenome</name>
    <dbReference type="NCBI Taxonomy" id="408170"/>
    <lineage>
        <taxon>unclassified sequences</taxon>
        <taxon>metagenomes</taxon>
        <taxon>organismal metagenomes</taxon>
    </lineage>
</organism>
<sequence length="268" mass="30673">MIGNLPHLDGSTVDWAQYSGLRIGSVALWVAVTVLVILAVKKLSLAKVADAAGTVSGLISLVLLVTLVTLGFTKQGLEHKFSMINTTYGELEMSTDQNLVLLVLDTVDGDIMSQVIEHHPEYKETLSDFTYYNNTMSAYPFTVYSIPYLFSGEWYEDQEEFIEYAKRVYREAPFFDDLEARGYRMGMYEEDAYRLEESMFRFENMIDTTPTISSIAQFMKLEIKLVGFKYMPFDLKRFCLTIPAEFNSLEKTDDISDYELFSSDNQVF</sequence>
<proteinExistence type="predicted"/>
<dbReference type="Gene3D" id="3.40.720.10">
    <property type="entry name" value="Alkaline Phosphatase, subunit A"/>
    <property type="match status" value="1"/>
</dbReference>
<protein>
    <submittedName>
        <fullName evidence="2">Sulfatase</fullName>
    </submittedName>
</protein>
<dbReference type="EMBL" id="AJWZ01000258">
    <property type="protein sequence ID" value="EKC77409.1"/>
    <property type="molecule type" value="Genomic_DNA"/>
</dbReference>
<comment type="caution">
    <text evidence="2">The sequence shown here is derived from an EMBL/GenBank/DDBJ whole genome shotgun (WGS) entry which is preliminary data.</text>
</comment>
<dbReference type="AlphaFoldDB" id="K1UBL1"/>
<feature type="transmembrane region" description="Helical" evidence="1">
    <location>
        <begin position="52"/>
        <end position="72"/>
    </location>
</feature>
<evidence type="ECO:0000313" key="2">
    <source>
        <dbReference type="EMBL" id="EKC77409.1"/>
    </source>
</evidence>